<dbReference type="GO" id="GO:0016705">
    <property type="term" value="F:oxidoreductase activity, acting on paired donors, with incorporation or reduction of molecular oxygen"/>
    <property type="evidence" value="ECO:0007669"/>
    <property type="project" value="InterPro"/>
</dbReference>
<dbReference type="GeneID" id="70134152"/>
<dbReference type="InterPro" id="IPR036396">
    <property type="entry name" value="Cyt_P450_sf"/>
</dbReference>
<keyword evidence="6" id="KW-0560">Oxidoreductase</keyword>
<sequence>MLQLSSILCGRLHKETHTKRLHQALQKQSVIRIGPNWLSFGGSQAAKDIYGYTSKCVKAGIYDKMADGGANLNNISDNAYHSARRRMVASSYAPKNIEYWEPGVAASVIALKDVLDQRCARPKSQEMIQPEELNFDAVRWIYLFSMECLIKIVLSRDVFFVRNGTDHIYFKDKNGDSRAIQALHSTHAGQRAACTIIWDMDRFGFWQKVTNRLSKWYADNWQAGADFHTVMEALAIERMERHANGEYLYDLFQPMIEDVKGNEADMTMGDRIADVEQAVGAGTDGPAGSIIMTLYYLLRNPDTFHKLRTELDSVLSPTDAVAPWHKIKNLPYLHACIDESMRLSPPVATDLIRRTPPDRTTVIGGEVIPPSTNVSISAYTAHRDPIVFKDPEVFDPSRWMAKGTDQLREMLGIYIPFSAGVRGCIGRNVTILIQSVCIASLVYHYEFTLPHKDWEIELEEYFNAWPLKMPLKVWRRDEDSFVKA</sequence>
<evidence type="ECO:0000256" key="3">
    <source>
        <dbReference type="ARBA" id="ARBA00022723"/>
    </source>
</evidence>
<comment type="caution">
    <text evidence="7">The sequence shown here is derived from an EMBL/GenBank/DDBJ whole genome shotgun (WGS) entry which is preliminary data.</text>
</comment>
<protein>
    <submittedName>
        <fullName evidence="7">Benzoate 4-monooxygenase cytochrome P450</fullName>
    </submittedName>
</protein>
<dbReference type="PROSITE" id="PS00086">
    <property type="entry name" value="CYTOCHROME_P450"/>
    <property type="match status" value="1"/>
</dbReference>
<proteinExistence type="inferred from homology"/>
<dbReference type="GO" id="GO:0005506">
    <property type="term" value="F:iron ion binding"/>
    <property type="evidence" value="ECO:0007669"/>
    <property type="project" value="InterPro"/>
</dbReference>
<dbReference type="InterPro" id="IPR002401">
    <property type="entry name" value="Cyt_P450_E_grp-I"/>
</dbReference>
<dbReference type="PANTHER" id="PTHR24305:SF172">
    <property type="entry name" value="P450, PUTATIVE (EUROFUNG)-RELATED"/>
    <property type="match status" value="1"/>
</dbReference>
<comment type="cofactor">
    <cofactor evidence="1 5">
        <name>heme</name>
        <dbReference type="ChEBI" id="CHEBI:30413"/>
    </cofactor>
</comment>
<dbReference type="AlphaFoldDB" id="A0A9P8RFA0"/>
<keyword evidence="2 5" id="KW-0349">Heme</keyword>
<gene>
    <name evidence="7" type="ORF">BKA67DRAFT_596135</name>
</gene>
<dbReference type="GO" id="GO:0020037">
    <property type="term" value="F:heme binding"/>
    <property type="evidence" value="ECO:0007669"/>
    <property type="project" value="InterPro"/>
</dbReference>
<dbReference type="PANTHER" id="PTHR24305">
    <property type="entry name" value="CYTOCHROME P450"/>
    <property type="match status" value="1"/>
</dbReference>
<evidence type="ECO:0000313" key="7">
    <source>
        <dbReference type="EMBL" id="KAH6643358.1"/>
    </source>
</evidence>
<evidence type="ECO:0000256" key="6">
    <source>
        <dbReference type="RuleBase" id="RU000461"/>
    </source>
</evidence>
<keyword evidence="4 5" id="KW-0408">Iron</keyword>
<dbReference type="Gene3D" id="1.10.630.10">
    <property type="entry name" value="Cytochrome P450"/>
    <property type="match status" value="1"/>
</dbReference>
<keyword evidence="6" id="KW-0503">Monooxygenase</keyword>
<dbReference type="SUPFAM" id="SSF48264">
    <property type="entry name" value="Cytochrome P450"/>
    <property type="match status" value="1"/>
</dbReference>
<dbReference type="EMBL" id="JAGPXC010000013">
    <property type="protein sequence ID" value="KAH6643358.1"/>
    <property type="molecule type" value="Genomic_DNA"/>
</dbReference>
<evidence type="ECO:0000256" key="5">
    <source>
        <dbReference type="PIRSR" id="PIRSR602401-1"/>
    </source>
</evidence>
<keyword evidence="3 5" id="KW-0479">Metal-binding</keyword>
<comment type="similarity">
    <text evidence="6">Belongs to the cytochrome P450 family.</text>
</comment>
<evidence type="ECO:0000256" key="4">
    <source>
        <dbReference type="ARBA" id="ARBA00023004"/>
    </source>
</evidence>
<dbReference type="InterPro" id="IPR017972">
    <property type="entry name" value="Cyt_P450_CS"/>
</dbReference>
<dbReference type="OrthoDB" id="2789670at2759"/>
<name>A0A9P8RFA0_9PEZI</name>
<feature type="binding site" description="axial binding residue" evidence="5">
    <location>
        <position position="424"/>
    </location>
    <ligand>
        <name>heme</name>
        <dbReference type="ChEBI" id="CHEBI:30413"/>
    </ligand>
    <ligandPart>
        <name>Fe</name>
        <dbReference type="ChEBI" id="CHEBI:18248"/>
    </ligandPart>
</feature>
<evidence type="ECO:0000313" key="8">
    <source>
        <dbReference type="Proteomes" id="UP000758603"/>
    </source>
</evidence>
<dbReference type="InterPro" id="IPR050121">
    <property type="entry name" value="Cytochrome_P450_monoxygenase"/>
</dbReference>
<dbReference type="GO" id="GO:0004497">
    <property type="term" value="F:monooxygenase activity"/>
    <property type="evidence" value="ECO:0007669"/>
    <property type="project" value="UniProtKB-KW"/>
</dbReference>
<evidence type="ECO:0000256" key="1">
    <source>
        <dbReference type="ARBA" id="ARBA00001971"/>
    </source>
</evidence>
<keyword evidence="8" id="KW-1185">Reference proteome</keyword>
<evidence type="ECO:0000256" key="2">
    <source>
        <dbReference type="ARBA" id="ARBA00022617"/>
    </source>
</evidence>
<organism evidence="7 8">
    <name type="scientific">Truncatella angustata</name>
    <dbReference type="NCBI Taxonomy" id="152316"/>
    <lineage>
        <taxon>Eukaryota</taxon>
        <taxon>Fungi</taxon>
        <taxon>Dikarya</taxon>
        <taxon>Ascomycota</taxon>
        <taxon>Pezizomycotina</taxon>
        <taxon>Sordariomycetes</taxon>
        <taxon>Xylariomycetidae</taxon>
        <taxon>Amphisphaeriales</taxon>
        <taxon>Sporocadaceae</taxon>
        <taxon>Truncatella</taxon>
    </lineage>
</organism>
<dbReference type="Pfam" id="PF00067">
    <property type="entry name" value="p450"/>
    <property type="match status" value="1"/>
</dbReference>
<accession>A0A9P8RFA0</accession>
<dbReference type="Proteomes" id="UP000758603">
    <property type="component" value="Unassembled WGS sequence"/>
</dbReference>
<reference evidence="7" key="1">
    <citation type="journal article" date="2021" name="Nat. Commun.">
        <title>Genetic determinants of endophytism in the Arabidopsis root mycobiome.</title>
        <authorList>
            <person name="Mesny F."/>
            <person name="Miyauchi S."/>
            <person name="Thiergart T."/>
            <person name="Pickel B."/>
            <person name="Atanasova L."/>
            <person name="Karlsson M."/>
            <person name="Huettel B."/>
            <person name="Barry K.W."/>
            <person name="Haridas S."/>
            <person name="Chen C."/>
            <person name="Bauer D."/>
            <person name="Andreopoulos W."/>
            <person name="Pangilinan J."/>
            <person name="LaButti K."/>
            <person name="Riley R."/>
            <person name="Lipzen A."/>
            <person name="Clum A."/>
            <person name="Drula E."/>
            <person name="Henrissat B."/>
            <person name="Kohler A."/>
            <person name="Grigoriev I.V."/>
            <person name="Martin F.M."/>
            <person name="Hacquard S."/>
        </authorList>
    </citation>
    <scope>NUCLEOTIDE SEQUENCE</scope>
    <source>
        <strain evidence="7">MPI-SDFR-AT-0073</strain>
    </source>
</reference>
<dbReference type="RefSeq" id="XP_045951288.1">
    <property type="nucleotide sequence ID" value="XM_046105261.1"/>
</dbReference>
<dbReference type="PRINTS" id="PR00463">
    <property type="entry name" value="EP450I"/>
</dbReference>
<dbReference type="InterPro" id="IPR001128">
    <property type="entry name" value="Cyt_P450"/>
</dbReference>